<evidence type="ECO:0000313" key="3">
    <source>
        <dbReference type="Proteomes" id="UP000288805"/>
    </source>
</evidence>
<sequence>MDLMIVLAVFVSLLAHPLPLGAHPTKPISRIAIVGAVFCDICSNNTLSRHSYFLPGVEVQIQCKLRVNSARTNEEINFSVNRTTGKHGVYKLEIPSVDGIDCIGGHTMQTLCQARLIGSSSSACNVPGLKTTTNAISVKSKQDNLCIFNLNALSYRPSKRNTTICGDQTQELPNDLNAAKFFLPCFPPFGFPWPSLPPLPPLPQLPPLPRLPPLPTLPFPFSPLPPFPSLPFPPLPFKTPPSLPFPFPPTPPLSLPPPPPPAFNWGDPRTWIPHIPSLSPPPHQHSTWETPKLGHPTSLH</sequence>
<feature type="chain" id="PRO_5019268526" evidence="1">
    <location>
        <begin position="23"/>
        <end position="300"/>
    </location>
</feature>
<accession>A0A438HHZ5</accession>
<organism evidence="2 3">
    <name type="scientific">Vitis vinifera</name>
    <name type="common">Grape</name>
    <dbReference type="NCBI Taxonomy" id="29760"/>
    <lineage>
        <taxon>Eukaryota</taxon>
        <taxon>Viridiplantae</taxon>
        <taxon>Streptophyta</taxon>
        <taxon>Embryophyta</taxon>
        <taxon>Tracheophyta</taxon>
        <taxon>Spermatophyta</taxon>
        <taxon>Magnoliopsida</taxon>
        <taxon>eudicotyledons</taxon>
        <taxon>Gunneridae</taxon>
        <taxon>Pentapetalae</taxon>
        <taxon>rosids</taxon>
        <taxon>Vitales</taxon>
        <taxon>Vitaceae</taxon>
        <taxon>Viteae</taxon>
        <taxon>Vitis</taxon>
    </lineage>
</organism>
<feature type="signal peptide" evidence="1">
    <location>
        <begin position="1"/>
        <end position="22"/>
    </location>
</feature>
<dbReference type="PANTHER" id="PTHR46995">
    <property type="entry name" value="OS09G0508200 PROTEIN"/>
    <property type="match status" value="1"/>
</dbReference>
<dbReference type="Pfam" id="PF01190">
    <property type="entry name" value="Pollen_Ole_e_1"/>
    <property type="match status" value="1"/>
</dbReference>
<dbReference type="PANTHER" id="PTHR46995:SF6">
    <property type="entry name" value="POLLEN OLE E 1 ALLERGEN AND EXTENSIN FAMILY PROTEIN"/>
    <property type="match status" value="1"/>
</dbReference>
<evidence type="ECO:0000256" key="1">
    <source>
        <dbReference type="SAM" id="SignalP"/>
    </source>
</evidence>
<dbReference type="AlphaFoldDB" id="A0A438HHZ5"/>
<dbReference type="EMBL" id="QGNW01000220">
    <property type="protein sequence ID" value="RVW84090.1"/>
    <property type="molecule type" value="Genomic_DNA"/>
</dbReference>
<reference evidence="2 3" key="1">
    <citation type="journal article" date="2018" name="PLoS Genet.">
        <title>Population sequencing reveals clonal diversity and ancestral inbreeding in the grapevine cultivar Chardonnay.</title>
        <authorList>
            <person name="Roach M.J."/>
            <person name="Johnson D.L."/>
            <person name="Bohlmann J."/>
            <person name="van Vuuren H.J."/>
            <person name="Jones S.J."/>
            <person name="Pretorius I.S."/>
            <person name="Schmidt S.A."/>
            <person name="Borneman A.R."/>
        </authorList>
    </citation>
    <scope>NUCLEOTIDE SEQUENCE [LARGE SCALE GENOMIC DNA]</scope>
    <source>
        <strain evidence="3">cv. Chardonnay</strain>
        <tissue evidence="2">Leaf</tissue>
    </source>
</reference>
<proteinExistence type="predicted"/>
<comment type="caution">
    <text evidence="2">The sequence shown here is derived from an EMBL/GenBank/DDBJ whole genome shotgun (WGS) entry which is preliminary data.</text>
</comment>
<name>A0A438HHZ5_VITVI</name>
<keyword evidence="1" id="KW-0732">Signal</keyword>
<protein>
    <submittedName>
        <fullName evidence="2">Uncharacterized protein</fullName>
    </submittedName>
</protein>
<dbReference type="Proteomes" id="UP000288805">
    <property type="component" value="Unassembled WGS sequence"/>
</dbReference>
<gene>
    <name evidence="2" type="ORF">CK203_040559</name>
</gene>
<evidence type="ECO:0000313" key="2">
    <source>
        <dbReference type="EMBL" id="RVW84090.1"/>
    </source>
</evidence>